<comment type="caution">
    <text evidence="1">The sequence shown here is derived from an EMBL/GenBank/DDBJ whole genome shotgun (WGS) entry which is preliminary data.</text>
</comment>
<dbReference type="Proteomes" id="UP000317421">
    <property type="component" value="Unassembled WGS sequence"/>
</dbReference>
<evidence type="ECO:0000313" key="1">
    <source>
        <dbReference type="EMBL" id="TWT92879.1"/>
    </source>
</evidence>
<dbReference type="InterPro" id="IPR018247">
    <property type="entry name" value="EF_Hand_1_Ca_BS"/>
</dbReference>
<protein>
    <submittedName>
        <fullName evidence="1">Spherulation-specific family 4</fullName>
    </submittedName>
</protein>
<reference evidence="1 2" key="1">
    <citation type="submission" date="2019-02" db="EMBL/GenBank/DDBJ databases">
        <title>Deep-cultivation of Planctomycetes and their phenomic and genomic characterization uncovers novel biology.</title>
        <authorList>
            <person name="Wiegand S."/>
            <person name="Jogler M."/>
            <person name="Boedeker C."/>
            <person name="Pinto D."/>
            <person name="Vollmers J."/>
            <person name="Rivas-Marin E."/>
            <person name="Kohn T."/>
            <person name="Peeters S.H."/>
            <person name="Heuer A."/>
            <person name="Rast P."/>
            <person name="Oberbeckmann S."/>
            <person name="Bunk B."/>
            <person name="Jeske O."/>
            <person name="Meyerdierks A."/>
            <person name="Storesund J.E."/>
            <person name="Kallscheuer N."/>
            <person name="Luecker S."/>
            <person name="Lage O.M."/>
            <person name="Pohl T."/>
            <person name="Merkel B.J."/>
            <person name="Hornburger P."/>
            <person name="Mueller R.-W."/>
            <person name="Bruemmer F."/>
            <person name="Labrenz M."/>
            <person name="Spormann A.M."/>
            <person name="Op Den Camp H."/>
            <person name="Overmann J."/>
            <person name="Amann R."/>
            <person name="Jetten M.S.M."/>
            <person name="Mascher T."/>
            <person name="Medema M.H."/>
            <person name="Devos D.P."/>
            <person name="Kaster A.-K."/>
            <person name="Ovreas L."/>
            <person name="Rohde M."/>
            <person name="Galperin M.Y."/>
            <person name="Jogler C."/>
        </authorList>
    </citation>
    <scope>NUCLEOTIDE SEQUENCE [LARGE SCALE GENOMIC DNA]</scope>
    <source>
        <strain evidence="1 2">Pla108</strain>
    </source>
</reference>
<keyword evidence="2" id="KW-1185">Reference proteome</keyword>
<dbReference type="GO" id="GO:0000272">
    <property type="term" value="P:polysaccharide catabolic process"/>
    <property type="evidence" value="ECO:0007669"/>
    <property type="project" value="InterPro"/>
</dbReference>
<accession>A0A5C5ZZZ3</accession>
<dbReference type="PANTHER" id="PTHR35040">
    <property type="match status" value="1"/>
</dbReference>
<dbReference type="SUPFAM" id="SSF63446">
    <property type="entry name" value="Type I dockerin domain"/>
    <property type="match status" value="1"/>
</dbReference>
<dbReference type="AlphaFoldDB" id="A0A5C5ZZZ3"/>
<dbReference type="InterPro" id="IPR036439">
    <property type="entry name" value="Dockerin_dom_sf"/>
</dbReference>
<dbReference type="Gene3D" id="1.10.1330.10">
    <property type="entry name" value="Dockerin domain"/>
    <property type="match status" value="1"/>
</dbReference>
<dbReference type="InterPro" id="IPR021986">
    <property type="entry name" value="Spherulin4"/>
</dbReference>
<proteinExistence type="predicted"/>
<organism evidence="1 2">
    <name type="scientific">Botrimarina colliarenosi</name>
    <dbReference type="NCBI Taxonomy" id="2528001"/>
    <lineage>
        <taxon>Bacteria</taxon>
        <taxon>Pseudomonadati</taxon>
        <taxon>Planctomycetota</taxon>
        <taxon>Planctomycetia</taxon>
        <taxon>Pirellulales</taxon>
        <taxon>Lacipirellulaceae</taxon>
        <taxon>Botrimarina</taxon>
    </lineage>
</organism>
<gene>
    <name evidence="1" type="ORF">Pla108_40190</name>
</gene>
<dbReference type="Pfam" id="PF12138">
    <property type="entry name" value="Spherulin4"/>
    <property type="match status" value="1"/>
</dbReference>
<dbReference type="PROSITE" id="PS00018">
    <property type="entry name" value="EF_HAND_1"/>
    <property type="match status" value="1"/>
</dbReference>
<dbReference type="OrthoDB" id="508445at2"/>
<evidence type="ECO:0000313" key="2">
    <source>
        <dbReference type="Proteomes" id="UP000317421"/>
    </source>
</evidence>
<name>A0A5C5ZZZ3_9BACT</name>
<dbReference type="EMBL" id="SJPR01000009">
    <property type="protein sequence ID" value="TWT92879.1"/>
    <property type="molecule type" value="Genomic_DNA"/>
</dbReference>
<dbReference type="PANTHER" id="PTHR35040:SF9">
    <property type="entry name" value="4-LIKE CELL SURFACE PROTEIN, PUTATIVE (AFU_ORTHOLOGUE AFUA_4G14080)-RELATED"/>
    <property type="match status" value="1"/>
</dbReference>
<sequence precursor="true">MLGTSWGGTIARLLTLLTTLPLVGASVGEAFALEIVVPAYFYPSAGGDWGRMTSALSEASITAIMNPGNGPGNRIDANYTSATTSFTTAGGKLIGYVYSGYGSRPLDQVLADIDDYAEWYPVSGIFVDEFSNSSDTAALDYYNAIYEHVKLIDPSWEVMGNPGTTTVEDYLTRPAADRLMVWENFGSTYPSHTPSPWNADYDSSRFVNLLHTLASGDAAADYVDLAVSRNVGGVYFTDDVLNNPWDRLPSYWEQFVTKVATVNNRVIGPLQTLSNPVNDGGILIDTSRNDWAGVVPFTADAAADTISALDIDSVTLANDSANLFVRLTLNDENGPPPGLGSTHRIYLDVDGDRDTGFYGDGGDFAIGADYLLLDDRLFAFQGETQQTFSWNFLQNVAADDSTTDDIEWSLPLAAIGSPASIDFLVQTNASGGPDYLPDAAATGLFGNPYRYEIGVAPMAGDFNSDGLVDPLDYTYWVDQFGSDDPSADSNDDGVVDAADYTVWRDAYAATTAIAVPEPSIAAWSLSLFAMLWRRGRRQPPHQATNA</sequence>
<dbReference type="RefSeq" id="WP_146446693.1">
    <property type="nucleotide sequence ID" value="NZ_SJPR01000009.1"/>
</dbReference>